<dbReference type="Proteomes" id="UP001164539">
    <property type="component" value="Chromosome 2"/>
</dbReference>
<proteinExistence type="predicted"/>
<gene>
    <name evidence="1" type="ORF">OWV82_004512</name>
</gene>
<reference evidence="1 2" key="1">
    <citation type="journal article" date="2023" name="Science">
        <title>Complex scaffold remodeling in plant triterpene biosynthesis.</title>
        <authorList>
            <person name="De La Pena R."/>
            <person name="Hodgson H."/>
            <person name="Liu J.C."/>
            <person name="Stephenson M.J."/>
            <person name="Martin A.C."/>
            <person name="Owen C."/>
            <person name="Harkess A."/>
            <person name="Leebens-Mack J."/>
            <person name="Jimenez L.E."/>
            <person name="Osbourn A."/>
            <person name="Sattely E.S."/>
        </authorList>
    </citation>
    <scope>NUCLEOTIDE SEQUENCE [LARGE SCALE GENOMIC DNA]</scope>
    <source>
        <strain evidence="2">cv. JPN11</strain>
        <tissue evidence="1">Leaf</tissue>
    </source>
</reference>
<dbReference type="EMBL" id="CM051395">
    <property type="protein sequence ID" value="KAJ4725681.1"/>
    <property type="molecule type" value="Genomic_DNA"/>
</dbReference>
<accession>A0ACC1YQF1</accession>
<evidence type="ECO:0000313" key="1">
    <source>
        <dbReference type="EMBL" id="KAJ4725681.1"/>
    </source>
</evidence>
<protein>
    <submittedName>
        <fullName evidence="1">DUF3527 domain-containing protein</fullName>
    </submittedName>
</protein>
<comment type="caution">
    <text evidence="1">The sequence shown here is derived from an EMBL/GenBank/DDBJ whole genome shotgun (WGS) entry which is preliminary data.</text>
</comment>
<name>A0ACC1YQF1_MELAZ</name>
<evidence type="ECO:0000313" key="2">
    <source>
        <dbReference type="Proteomes" id="UP001164539"/>
    </source>
</evidence>
<keyword evidence="2" id="KW-1185">Reference proteome</keyword>
<organism evidence="1 2">
    <name type="scientific">Melia azedarach</name>
    <name type="common">Chinaberry tree</name>
    <dbReference type="NCBI Taxonomy" id="155640"/>
    <lineage>
        <taxon>Eukaryota</taxon>
        <taxon>Viridiplantae</taxon>
        <taxon>Streptophyta</taxon>
        <taxon>Embryophyta</taxon>
        <taxon>Tracheophyta</taxon>
        <taxon>Spermatophyta</taxon>
        <taxon>Magnoliopsida</taxon>
        <taxon>eudicotyledons</taxon>
        <taxon>Gunneridae</taxon>
        <taxon>Pentapetalae</taxon>
        <taxon>rosids</taxon>
        <taxon>malvids</taxon>
        <taxon>Sapindales</taxon>
        <taxon>Meliaceae</taxon>
        <taxon>Melia</taxon>
    </lineage>
</organism>
<sequence>MEHHSELKRNSRDQKQFETFAKATLPQVSQRIDPQDRFNLEKPNLSYAYLHHEITRNAKDISPKSSRNHQKQRMYRKENYEDELVKYMSKLPNYLERGKNPQEKVLNVGVLDWGRLEKWQCSQKQIPHGGGRSSVSSSNLSSSSSSDASSSHSSRRYISSPHHKMHRPSLQFHLMSSPVEGHLQVVKSSGQSVERFRDLTDAKSKTLNKQNKFIGKQFGNALAEIKPEECKGKDSNLKIGQESRTLPNGVKYDLASTTKMEMKGQDGQYVKRAEKLQEGNPGFGNQDVPGIEETVVLLLPTDLCQSNDPRTPSISDSTTLIGHKPAETRRRSFAVRSKDVGRYCEVDNSRHSQMKQNGCKDPKIDSSSKRSHSVPRSAKVGICPSGGGNLDDRKSATTVNKLTANEPLMVSDLKASKIASEKARSTSPFCRLSFGMGKIGKNSGLKEASALPQLSTTYVSAQSGSENGVASSGFDTSNTDKPNATSRARSSPLRRLLDPILKSKPTNCGNNVDRKETISKDRASKSSDSRPYSLTIAGQSGKVKLDMTGCRIVDVNNSFQEKKHGSPAVQALFRVAVKNGQPLFTFAVDNESDILAATLKKLSTSRKEDYSCIYTFFTIQEVKKKYGRWLNQGGKGQRHDYIPNVVAQMKVSDSHSSNLIKENYVDRFSLREFVLSSVELRQADQQTSDFQPNEELAAVVVKIPMRISRSSLRDGYQSDMHKDHPELGLRDHLPEETFDSNSGTKIENHPLTISQDIGATVILPSGVHALPHKGEPSSLIQRWRSGGSCDCGGWDLGCKLRILANWNQLIRKAGSSEVCSPSNQFELFYQGGMQENQPFFSLAPFKDGIYSVEFNSSLSLLQAFSICIAVLDSRKACEVSEISSLFEEKACGETLADDGKRPADRTEGEVPARYVSYPPLSPVGRV</sequence>